<protein>
    <submittedName>
        <fullName evidence="2">Uncharacterized protein</fullName>
    </submittedName>
</protein>
<proteinExistence type="predicted"/>
<gene>
    <name evidence="2" type="ORF">BU26DRAFT_563750</name>
</gene>
<feature type="region of interest" description="Disordered" evidence="1">
    <location>
        <begin position="71"/>
        <end position="94"/>
    </location>
</feature>
<dbReference type="EMBL" id="ML987194">
    <property type="protein sequence ID" value="KAF2249854.1"/>
    <property type="molecule type" value="Genomic_DNA"/>
</dbReference>
<evidence type="ECO:0000313" key="2">
    <source>
        <dbReference type="EMBL" id="KAF2249854.1"/>
    </source>
</evidence>
<accession>A0A6A6IGY3</accession>
<reference evidence="2" key="1">
    <citation type="journal article" date="2020" name="Stud. Mycol.">
        <title>101 Dothideomycetes genomes: a test case for predicting lifestyles and emergence of pathogens.</title>
        <authorList>
            <person name="Haridas S."/>
            <person name="Albert R."/>
            <person name="Binder M."/>
            <person name="Bloem J."/>
            <person name="Labutti K."/>
            <person name="Salamov A."/>
            <person name="Andreopoulos B."/>
            <person name="Baker S."/>
            <person name="Barry K."/>
            <person name="Bills G."/>
            <person name="Bluhm B."/>
            <person name="Cannon C."/>
            <person name="Castanera R."/>
            <person name="Culley D."/>
            <person name="Daum C."/>
            <person name="Ezra D."/>
            <person name="Gonzalez J."/>
            <person name="Henrissat B."/>
            <person name="Kuo A."/>
            <person name="Liang C."/>
            <person name="Lipzen A."/>
            <person name="Lutzoni F."/>
            <person name="Magnuson J."/>
            <person name="Mondo S."/>
            <person name="Nolan M."/>
            <person name="Ohm R."/>
            <person name="Pangilinan J."/>
            <person name="Park H.-J."/>
            <person name="Ramirez L."/>
            <person name="Alfaro M."/>
            <person name="Sun H."/>
            <person name="Tritt A."/>
            <person name="Yoshinaga Y."/>
            <person name="Zwiers L.-H."/>
            <person name="Turgeon B."/>
            <person name="Goodwin S."/>
            <person name="Spatafora J."/>
            <person name="Crous P."/>
            <person name="Grigoriev I."/>
        </authorList>
    </citation>
    <scope>NUCLEOTIDE SEQUENCE</scope>
    <source>
        <strain evidence="2">CBS 122368</strain>
    </source>
</reference>
<dbReference type="OrthoDB" id="4479638at2759"/>
<name>A0A6A6IGY3_9PLEO</name>
<dbReference type="GeneID" id="54586532"/>
<keyword evidence="3" id="KW-1185">Reference proteome</keyword>
<dbReference type="RefSeq" id="XP_033684858.1">
    <property type="nucleotide sequence ID" value="XM_033833202.1"/>
</dbReference>
<sequence>MSLLTHFEETILLHSFAIHKTHTFEDIRRYLRPHCDDEAQCDSSVVQLVYQMQEIGFCIINVPYTGSVVGGSKKPPVHPNNSRRRHATASPETRAVKRLKSYQHPLPLSIREQPTWAQVHNWSHPTPFLSATNSDLEYLYRVLRIPPQGRSHPGKPDEGVICGSARRADIEPGYKKSIAGYYSRKTLMTRKKAYTHVQGVSKLMYFIYQPLGERDNTWRSDESHTQREKVVALICQALSLASDKVDYVFPVEIGHGRNKPKLGYPAHHAIVFRLINGKELLVPLKLDLHSSSNQPSVTGMETWQTEYLPENTTRIRKFCDSPVLSVSDVELVRDVHEILRKDRLQTKDHFSSPNGEWKARRFSSVWYVKDCLGPTGSRSPTLLFSPNWFWESIQSWDRFRTLSILVDRLTYLALSVQWLSADGPPTVPFQAVALSEFLLEKQGSHHSDVPAWATQLSRTRASAVCRPLSVDDIVDDEGDIDFNHSIEQKQDRSVTNIERATIRPDWNVDGRASCAALWDCTLPPVLGTENCQYHQGAPRGGILPQKELHGPRSERWTQQLRLLKHIAGNNPEQLFIIDVEYQIFNYACPVAFQICVKRYNGEVIISDTVDYEGRTIDELIRLYYTVSPPGFRLHPLHEHRIRRSFARFYPTGRAVGSKFTSMRNDLLTAGFTLAISKCISYCTTLDMQVLWKIILAIDFPFIAPTPKTDLPACFQPVNIFAILREMIALDSYRLQDVYVALFGGGNYPWHTADFDVYAAEGLVRRMAAI</sequence>
<dbReference type="AlphaFoldDB" id="A0A6A6IGY3"/>
<evidence type="ECO:0000256" key="1">
    <source>
        <dbReference type="SAM" id="MobiDB-lite"/>
    </source>
</evidence>
<dbReference type="Proteomes" id="UP000800094">
    <property type="component" value="Unassembled WGS sequence"/>
</dbReference>
<evidence type="ECO:0000313" key="3">
    <source>
        <dbReference type="Proteomes" id="UP000800094"/>
    </source>
</evidence>
<organism evidence="2 3">
    <name type="scientific">Trematosphaeria pertusa</name>
    <dbReference type="NCBI Taxonomy" id="390896"/>
    <lineage>
        <taxon>Eukaryota</taxon>
        <taxon>Fungi</taxon>
        <taxon>Dikarya</taxon>
        <taxon>Ascomycota</taxon>
        <taxon>Pezizomycotina</taxon>
        <taxon>Dothideomycetes</taxon>
        <taxon>Pleosporomycetidae</taxon>
        <taxon>Pleosporales</taxon>
        <taxon>Massarineae</taxon>
        <taxon>Trematosphaeriaceae</taxon>
        <taxon>Trematosphaeria</taxon>
    </lineage>
</organism>